<dbReference type="InterPro" id="IPR050807">
    <property type="entry name" value="TransReg_Diox_bact_type"/>
</dbReference>
<feature type="region of interest" description="Disordered" evidence="2">
    <location>
        <begin position="1"/>
        <end position="49"/>
    </location>
</feature>
<reference evidence="4 5" key="1">
    <citation type="submission" date="2020-03" db="EMBL/GenBank/DDBJ databases">
        <title>Above-ground endophytic microbial communities from plants in different locations in the United States.</title>
        <authorList>
            <person name="Frank C."/>
        </authorList>
    </citation>
    <scope>NUCLEOTIDE SEQUENCE [LARGE SCALE GENOMIC DNA]</scope>
    <source>
        <strain evidence="4 5">WW7</strain>
    </source>
</reference>
<evidence type="ECO:0000313" key="4">
    <source>
        <dbReference type="EMBL" id="NII40435.1"/>
    </source>
</evidence>
<dbReference type="PANTHER" id="PTHR46797">
    <property type="entry name" value="HTH-TYPE TRANSCRIPTIONAL REGULATOR"/>
    <property type="match status" value="1"/>
</dbReference>
<keyword evidence="1" id="KW-0238">DNA-binding</keyword>
<dbReference type="SUPFAM" id="SSF47413">
    <property type="entry name" value="lambda repressor-like DNA-binding domains"/>
    <property type="match status" value="1"/>
</dbReference>
<dbReference type="Pfam" id="PF01381">
    <property type="entry name" value="HTH_3"/>
    <property type="match status" value="1"/>
</dbReference>
<dbReference type="CDD" id="cd02209">
    <property type="entry name" value="cupin_XRE_C"/>
    <property type="match status" value="1"/>
</dbReference>
<accession>A0ABX0T4K9</accession>
<evidence type="ECO:0000313" key="5">
    <source>
        <dbReference type="Proteomes" id="UP001318300"/>
    </source>
</evidence>
<dbReference type="InterPro" id="IPR014710">
    <property type="entry name" value="RmlC-like_jellyroll"/>
</dbReference>
<sequence length="237" mass="26079">MSHIVDEPEGADATPADTLADGSADTEHAEQTEHPEHVNAEHPDDADQRRLGERLQRLRTERRWSLTELAEESGVSRAMINRVERGVSSPTATILGRLSGAFGLTVSQLLDEALEHEVPRTSDPDEARGVQRAASADSWTDPETGYRRRPLSSADFPADVTEVRLPAGREVAYPASAYAFLRHCIWVVDGTLELQVGETTTRLGTGDRIELGEPADVVYRNAGDEPCRYVVVVVRQR</sequence>
<dbReference type="EMBL" id="JAAOYO010000002">
    <property type="protein sequence ID" value="NII40435.1"/>
    <property type="molecule type" value="Genomic_DNA"/>
</dbReference>
<evidence type="ECO:0000256" key="2">
    <source>
        <dbReference type="SAM" id="MobiDB-lite"/>
    </source>
</evidence>
<dbReference type="RefSeq" id="WP_166779571.1">
    <property type="nucleotide sequence ID" value="NZ_JAAOYO010000002.1"/>
</dbReference>
<dbReference type="SMART" id="SM00530">
    <property type="entry name" value="HTH_XRE"/>
    <property type="match status" value="1"/>
</dbReference>
<name>A0ABX0T4K9_9MICO</name>
<dbReference type="InterPro" id="IPR001387">
    <property type="entry name" value="Cro/C1-type_HTH"/>
</dbReference>
<feature type="domain" description="HTH cro/C1-type" evidence="3">
    <location>
        <begin position="55"/>
        <end position="109"/>
    </location>
</feature>
<feature type="compositionally biased region" description="Basic and acidic residues" evidence="2">
    <location>
        <begin position="118"/>
        <end position="129"/>
    </location>
</feature>
<keyword evidence="5" id="KW-1185">Reference proteome</keyword>
<dbReference type="InterPro" id="IPR011051">
    <property type="entry name" value="RmlC_Cupin_sf"/>
</dbReference>
<evidence type="ECO:0000256" key="1">
    <source>
        <dbReference type="ARBA" id="ARBA00023125"/>
    </source>
</evidence>
<dbReference type="PANTHER" id="PTHR46797:SF10">
    <property type="entry name" value="BLR1115 PROTEIN"/>
    <property type="match status" value="1"/>
</dbReference>
<proteinExistence type="predicted"/>
<dbReference type="SUPFAM" id="SSF51182">
    <property type="entry name" value="RmlC-like cupins"/>
    <property type="match status" value="1"/>
</dbReference>
<evidence type="ECO:0000259" key="3">
    <source>
        <dbReference type="PROSITE" id="PS50943"/>
    </source>
</evidence>
<organism evidence="4 5">
    <name type="scientific">Curtobacterium salicis</name>
    <dbReference type="NCBI Taxonomy" id="1779862"/>
    <lineage>
        <taxon>Bacteria</taxon>
        <taxon>Bacillati</taxon>
        <taxon>Actinomycetota</taxon>
        <taxon>Actinomycetes</taxon>
        <taxon>Micrococcales</taxon>
        <taxon>Microbacteriaceae</taxon>
        <taxon>Curtobacterium</taxon>
    </lineage>
</organism>
<feature type="compositionally biased region" description="Basic and acidic residues" evidence="2">
    <location>
        <begin position="25"/>
        <end position="49"/>
    </location>
</feature>
<feature type="region of interest" description="Disordered" evidence="2">
    <location>
        <begin position="118"/>
        <end position="152"/>
    </location>
</feature>
<dbReference type="Gene3D" id="2.60.120.10">
    <property type="entry name" value="Jelly Rolls"/>
    <property type="match status" value="1"/>
</dbReference>
<dbReference type="CDD" id="cd00093">
    <property type="entry name" value="HTH_XRE"/>
    <property type="match status" value="1"/>
</dbReference>
<dbReference type="InterPro" id="IPR010982">
    <property type="entry name" value="Lambda_DNA-bd_dom_sf"/>
</dbReference>
<dbReference type="PROSITE" id="PS50943">
    <property type="entry name" value="HTH_CROC1"/>
    <property type="match status" value="1"/>
</dbReference>
<dbReference type="Proteomes" id="UP001318300">
    <property type="component" value="Unassembled WGS sequence"/>
</dbReference>
<gene>
    <name evidence="4" type="ORF">E9228_001071</name>
</gene>
<dbReference type="Gene3D" id="1.10.260.40">
    <property type="entry name" value="lambda repressor-like DNA-binding domains"/>
    <property type="match status" value="1"/>
</dbReference>
<protein>
    <submittedName>
        <fullName evidence="4">Transcriptional regulator with XRE-family HTH domain</fullName>
    </submittedName>
</protein>
<comment type="caution">
    <text evidence="4">The sequence shown here is derived from an EMBL/GenBank/DDBJ whole genome shotgun (WGS) entry which is preliminary data.</text>
</comment>